<feature type="region of interest" description="Disordered" evidence="1">
    <location>
        <begin position="1"/>
        <end position="59"/>
    </location>
</feature>
<evidence type="ECO:0000313" key="2">
    <source>
        <dbReference type="EMBL" id="GAA0419531.1"/>
    </source>
</evidence>
<dbReference type="InterPro" id="IPR029058">
    <property type="entry name" value="AB_hydrolase_fold"/>
</dbReference>
<feature type="compositionally biased region" description="Basic and acidic residues" evidence="1">
    <location>
        <begin position="11"/>
        <end position="22"/>
    </location>
</feature>
<organism evidence="2 3">
    <name type="scientific">Streptomyces luteireticuli</name>
    <dbReference type="NCBI Taxonomy" id="173858"/>
    <lineage>
        <taxon>Bacteria</taxon>
        <taxon>Bacillati</taxon>
        <taxon>Actinomycetota</taxon>
        <taxon>Actinomycetes</taxon>
        <taxon>Kitasatosporales</taxon>
        <taxon>Streptomycetaceae</taxon>
        <taxon>Streptomyces</taxon>
    </lineage>
</organism>
<feature type="compositionally biased region" description="Basic residues" evidence="1">
    <location>
        <begin position="1"/>
        <end position="10"/>
    </location>
</feature>
<feature type="region of interest" description="Disordered" evidence="1">
    <location>
        <begin position="206"/>
        <end position="235"/>
    </location>
</feature>
<evidence type="ECO:0000256" key="1">
    <source>
        <dbReference type="SAM" id="MobiDB-lite"/>
    </source>
</evidence>
<accession>A0ABN0YZ01</accession>
<name>A0ABN0YZ01_9ACTN</name>
<feature type="compositionally biased region" description="Low complexity" evidence="1">
    <location>
        <begin position="37"/>
        <end position="49"/>
    </location>
</feature>
<keyword evidence="3" id="KW-1185">Reference proteome</keyword>
<evidence type="ECO:0000313" key="3">
    <source>
        <dbReference type="Proteomes" id="UP001500879"/>
    </source>
</evidence>
<protein>
    <submittedName>
        <fullName evidence="2">Uncharacterized protein</fullName>
    </submittedName>
</protein>
<sequence>MPAERRRRIRDTRLDQGEDGHLIPDAQGGKRGGQVRSAPPSSTGAPGSSIPGGPGGAGLDYAATKRAKLPERVRRAYDLVGFDPRGVGRSAPVGCGATGGFFRSPAPAPAPAPPNAPWPTGAGAALPQLSTEATAHAMDDLRVALGEERLGFLGVFASRGNTHVDDTVVAYPVDGKVPGVDARCTGGGCGQLEHVRREDLRIAPDPSQLLRRHNRSTEQPITKARHRQPNLTKPS</sequence>
<dbReference type="EMBL" id="BAAABX010000049">
    <property type="protein sequence ID" value="GAA0419531.1"/>
    <property type="molecule type" value="Genomic_DNA"/>
</dbReference>
<dbReference type="RefSeq" id="WP_344027475.1">
    <property type="nucleotide sequence ID" value="NZ_BAAABX010000049.1"/>
</dbReference>
<reference evidence="2 3" key="1">
    <citation type="journal article" date="2019" name="Int. J. Syst. Evol. Microbiol.">
        <title>The Global Catalogue of Microorganisms (GCM) 10K type strain sequencing project: providing services to taxonomists for standard genome sequencing and annotation.</title>
        <authorList>
            <consortium name="The Broad Institute Genomics Platform"/>
            <consortium name="The Broad Institute Genome Sequencing Center for Infectious Disease"/>
            <person name="Wu L."/>
            <person name="Ma J."/>
        </authorList>
    </citation>
    <scope>NUCLEOTIDE SEQUENCE [LARGE SCALE GENOMIC DNA]</scope>
    <source>
        <strain evidence="2 3">JCM 4788</strain>
    </source>
</reference>
<dbReference type="Gene3D" id="3.40.50.1820">
    <property type="entry name" value="alpha/beta hydrolase"/>
    <property type="match status" value="1"/>
</dbReference>
<proteinExistence type="predicted"/>
<comment type="caution">
    <text evidence="2">The sequence shown here is derived from an EMBL/GenBank/DDBJ whole genome shotgun (WGS) entry which is preliminary data.</text>
</comment>
<dbReference type="Proteomes" id="UP001500879">
    <property type="component" value="Unassembled WGS sequence"/>
</dbReference>
<gene>
    <name evidence="2" type="ORF">GCM10010357_46100</name>
</gene>